<evidence type="ECO:0000313" key="2">
    <source>
        <dbReference type="EMBL" id="JAD98665.1"/>
    </source>
</evidence>
<keyword evidence="1" id="KW-0812">Transmembrane</keyword>
<name>A0A0A9ELG5_ARUDO</name>
<keyword evidence="1" id="KW-0472">Membrane</keyword>
<proteinExistence type="predicted"/>
<organism evidence="2">
    <name type="scientific">Arundo donax</name>
    <name type="common">Giant reed</name>
    <name type="synonym">Donax arundinaceus</name>
    <dbReference type="NCBI Taxonomy" id="35708"/>
    <lineage>
        <taxon>Eukaryota</taxon>
        <taxon>Viridiplantae</taxon>
        <taxon>Streptophyta</taxon>
        <taxon>Embryophyta</taxon>
        <taxon>Tracheophyta</taxon>
        <taxon>Spermatophyta</taxon>
        <taxon>Magnoliopsida</taxon>
        <taxon>Liliopsida</taxon>
        <taxon>Poales</taxon>
        <taxon>Poaceae</taxon>
        <taxon>PACMAD clade</taxon>
        <taxon>Arundinoideae</taxon>
        <taxon>Arundineae</taxon>
        <taxon>Arundo</taxon>
    </lineage>
</organism>
<dbReference type="EMBL" id="GBRH01199230">
    <property type="protein sequence ID" value="JAD98665.1"/>
    <property type="molecule type" value="Transcribed_RNA"/>
</dbReference>
<reference evidence="2" key="2">
    <citation type="journal article" date="2015" name="Data Brief">
        <title>Shoot transcriptome of the giant reed, Arundo donax.</title>
        <authorList>
            <person name="Barrero R.A."/>
            <person name="Guerrero F.D."/>
            <person name="Moolhuijzen P."/>
            <person name="Goolsby J.A."/>
            <person name="Tidwell J."/>
            <person name="Bellgard S.E."/>
            <person name="Bellgard M.I."/>
        </authorList>
    </citation>
    <scope>NUCLEOTIDE SEQUENCE</scope>
    <source>
        <tissue evidence="2">Shoot tissue taken approximately 20 cm above the soil surface</tissue>
    </source>
</reference>
<dbReference type="AlphaFoldDB" id="A0A0A9ELG5"/>
<accession>A0A0A9ELG5</accession>
<evidence type="ECO:0000256" key="1">
    <source>
        <dbReference type="SAM" id="Phobius"/>
    </source>
</evidence>
<keyword evidence="1" id="KW-1133">Transmembrane helix</keyword>
<reference evidence="2" key="1">
    <citation type="submission" date="2014-09" db="EMBL/GenBank/DDBJ databases">
        <authorList>
            <person name="Magalhaes I.L.F."/>
            <person name="Oliveira U."/>
            <person name="Santos F.R."/>
            <person name="Vidigal T.H.D.A."/>
            <person name="Brescovit A.D."/>
            <person name="Santos A.J."/>
        </authorList>
    </citation>
    <scope>NUCLEOTIDE SEQUENCE</scope>
    <source>
        <tissue evidence="2">Shoot tissue taken approximately 20 cm above the soil surface</tissue>
    </source>
</reference>
<sequence length="33" mass="3857">MLNYINSSFLFCLLNLSVYHLGSLYVKLLYVQS</sequence>
<protein>
    <submittedName>
        <fullName evidence="2">Uncharacterized protein</fullName>
    </submittedName>
</protein>
<feature type="transmembrane region" description="Helical" evidence="1">
    <location>
        <begin position="6"/>
        <end position="30"/>
    </location>
</feature>